<accession>A0A084R119</accession>
<keyword evidence="2" id="KW-0472">Membrane</keyword>
<name>A0A084R119_STAC4</name>
<dbReference type="InParanoid" id="A0A084R119"/>
<feature type="chain" id="PRO_5001779896" description="Ig-like domain-containing protein" evidence="3">
    <location>
        <begin position="21"/>
        <end position="449"/>
    </location>
</feature>
<gene>
    <name evidence="4" type="ORF">S40285_10500</name>
</gene>
<feature type="signal peptide" evidence="3">
    <location>
        <begin position="1"/>
        <end position="20"/>
    </location>
</feature>
<dbReference type="Proteomes" id="UP000028524">
    <property type="component" value="Unassembled WGS sequence"/>
</dbReference>
<evidence type="ECO:0000256" key="1">
    <source>
        <dbReference type="SAM" id="MobiDB-lite"/>
    </source>
</evidence>
<keyword evidence="5" id="KW-1185">Reference proteome</keyword>
<dbReference type="OrthoDB" id="3525185at2759"/>
<evidence type="ECO:0000313" key="4">
    <source>
        <dbReference type="EMBL" id="KFA69904.1"/>
    </source>
</evidence>
<dbReference type="PANTHER" id="PTHR38111">
    <property type="entry name" value="ZN(2)-C6 FUNGAL-TYPE DOMAIN-CONTAINING PROTEIN-RELATED"/>
    <property type="match status" value="1"/>
</dbReference>
<dbReference type="HOGENOM" id="CLU_609995_0_0_1"/>
<evidence type="ECO:0008006" key="6">
    <source>
        <dbReference type="Google" id="ProtNLM"/>
    </source>
</evidence>
<evidence type="ECO:0000313" key="5">
    <source>
        <dbReference type="Proteomes" id="UP000028524"/>
    </source>
</evidence>
<reference evidence="4 5" key="1">
    <citation type="journal article" date="2014" name="BMC Genomics">
        <title>Comparative genome sequencing reveals chemotype-specific gene clusters in the toxigenic black mold Stachybotrys.</title>
        <authorList>
            <person name="Semeiks J."/>
            <person name="Borek D."/>
            <person name="Otwinowski Z."/>
            <person name="Grishin N.V."/>
        </authorList>
    </citation>
    <scope>NUCLEOTIDE SEQUENCE [LARGE SCALE GENOMIC DNA]</scope>
    <source>
        <strain evidence="4 5">IBT 40285</strain>
    </source>
</reference>
<dbReference type="InterPro" id="IPR053178">
    <property type="entry name" value="Osmoadaptation_assoc"/>
</dbReference>
<evidence type="ECO:0000256" key="3">
    <source>
        <dbReference type="SAM" id="SignalP"/>
    </source>
</evidence>
<feature type="region of interest" description="Disordered" evidence="1">
    <location>
        <begin position="379"/>
        <end position="422"/>
    </location>
</feature>
<dbReference type="EMBL" id="KL659328">
    <property type="protein sequence ID" value="KFA69904.1"/>
    <property type="molecule type" value="Genomic_DNA"/>
</dbReference>
<sequence>MPGPKSWAALAALVFGQAYSVRDATTTAHELYGQALSEFRHGLSHFNGQFAKDGLASLTALYMYEMLACRIEKGWMLHADGLGWFLEWIGPRQQELFAGKSTLLEHRVLLIAKSIISGQSTFLCQSIWKTLPWEDDPPSKSAIDYLVDIGADIAGYVAQTKRHNNKSEDSELECSRLTRQVAASLQELNCWWQQWEANHTQLATEVALDEGDAEPLFPTLLEYDMPWTAFAVCTYNAMRILLLQLASTLQLTTCPGPAVYHGVILDIPNPTALFVIPISVTCTANNSDSLIISSDLALMPALTQPPVTLIRRDDLDDMREETEQSSGVFFHAPVIIVSVAVLSFALCFFLAWRRRRLQRQASYAHIAYATVKSPDGNLPRYPDRVHASRLSNDQMPPGYDASDHIGVPRHGHDASVQKQQYHGHKRESGIWGSLSSFGSSVGNESSLRR</sequence>
<keyword evidence="2" id="KW-1133">Transmembrane helix</keyword>
<dbReference type="PANTHER" id="PTHR38111:SF2">
    <property type="entry name" value="FINGER DOMAIN PROTEIN, PUTATIVE (AFU_ORTHOLOGUE AFUA_1G01560)-RELATED"/>
    <property type="match status" value="1"/>
</dbReference>
<keyword evidence="2" id="KW-0812">Transmembrane</keyword>
<keyword evidence="3" id="KW-0732">Signal</keyword>
<evidence type="ECO:0000256" key="2">
    <source>
        <dbReference type="SAM" id="Phobius"/>
    </source>
</evidence>
<organism evidence="4 5">
    <name type="scientific">Stachybotrys chlorohalonatus (strain IBT 40285)</name>
    <dbReference type="NCBI Taxonomy" id="1283841"/>
    <lineage>
        <taxon>Eukaryota</taxon>
        <taxon>Fungi</taxon>
        <taxon>Dikarya</taxon>
        <taxon>Ascomycota</taxon>
        <taxon>Pezizomycotina</taxon>
        <taxon>Sordariomycetes</taxon>
        <taxon>Hypocreomycetidae</taxon>
        <taxon>Hypocreales</taxon>
        <taxon>Stachybotryaceae</taxon>
        <taxon>Stachybotrys</taxon>
    </lineage>
</organism>
<feature type="transmembrane region" description="Helical" evidence="2">
    <location>
        <begin position="328"/>
        <end position="352"/>
    </location>
</feature>
<protein>
    <recommendedName>
        <fullName evidence="6">Ig-like domain-containing protein</fullName>
    </recommendedName>
</protein>
<dbReference type="AlphaFoldDB" id="A0A084R119"/>
<proteinExistence type="predicted"/>